<proteinExistence type="predicted"/>
<name>A0AAV2YW16_9STRA</name>
<evidence type="ECO:0000313" key="1">
    <source>
        <dbReference type="EMBL" id="DAZ98185.1"/>
    </source>
</evidence>
<dbReference type="AlphaFoldDB" id="A0AAV2YW16"/>
<dbReference type="Proteomes" id="UP001146120">
    <property type="component" value="Unassembled WGS sequence"/>
</dbReference>
<accession>A0AAV2YW16</accession>
<keyword evidence="2" id="KW-1185">Reference proteome</keyword>
<reference evidence="1" key="2">
    <citation type="journal article" date="2023" name="Microbiol Resour">
        <title>Decontamination and Annotation of the Draft Genome Sequence of the Oomycete Lagenidium giganteum ARSEF 373.</title>
        <authorList>
            <person name="Morgan W.R."/>
            <person name="Tartar A."/>
        </authorList>
    </citation>
    <scope>NUCLEOTIDE SEQUENCE</scope>
    <source>
        <strain evidence="1">ARSEF 373</strain>
    </source>
</reference>
<sequence length="75" mass="8429">MYYRKLKRMGPSGIIGLPKSSKRRALSTTKTITSRSLSVYLRPAMVKSSSAMEETKNPLLLASPPRTWFEGLIEI</sequence>
<organism evidence="1 2">
    <name type="scientific">Lagenidium giganteum</name>
    <dbReference type="NCBI Taxonomy" id="4803"/>
    <lineage>
        <taxon>Eukaryota</taxon>
        <taxon>Sar</taxon>
        <taxon>Stramenopiles</taxon>
        <taxon>Oomycota</taxon>
        <taxon>Peronosporomycetes</taxon>
        <taxon>Pythiales</taxon>
        <taxon>Pythiaceae</taxon>
    </lineage>
</organism>
<reference evidence="1" key="1">
    <citation type="submission" date="2022-11" db="EMBL/GenBank/DDBJ databases">
        <authorList>
            <person name="Morgan W.R."/>
            <person name="Tartar A."/>
        </authorList>
    </citation>
    <scope>NUCLEOTIDE SEQUENCE</scope>
    <source>
        <strain evidence="1">ARSEF 373</strain>
    </source>
</reference>
<evidence type="ECO:0000313" key="2">
    <source>
        <dbReference type="Proteomes" id="UP001146120"/>
    </source>
</evidence>
<protein>
    <submittedName>
        <fullName evidence="1">Uncharacterized protein</fullName>
    </submittedName>
</protein>
<gene>
    <name evidence="1" type="ORF">N0F65_005317</name>
</gene>
<comment type="caution">
    <text evidence="1">The sequence shown here is derived from an EMBL/GenBank/DDBJ whole genome shotgun (WGS) entry which is preliminary data.</text>
</comment>
<dbReference type="EMBL" id="DAKRPA010000113">
    <property type="protein sequence ID" value="DAZ98185.1"/>
    <property type="molecule type" value="Genomic_DNA"/>
</dbReference>